<reference evidence="3 4" key="1">
    <citation type="submission" date="2019-04" db="EMBL/GenBank/DDBJ databases">
        <title>A novel phosphate-accumulating bacterium identified in bioreactor for phosphate removal from wastewater.</title>
        <authorList>
            <person name="Kotlyarov R.Y."/>
            <person name="Beletsky A.V."/>
            <person name="Kallistova A.Y."/>
            <person name="Dorofeev A.G."/>
            <person name="Nikolaev Y.Y."/>
            <person name="Pimenov N.V."/>
            <person name="Ravin N.V."/>
            <person name="Mardanov A.V."/>
        </authorList>
    </citation>
    <scope>NUCLEOTIDE SEQUENCE [LARGE SCALE GENOMIC DNA]</scope>
    <source>
        <strain evidence="3 4">Bin19</strain>
    </source>
</reference>
<dbReference type="GO" id="GO:0003677">
    <property type="term" value="F:DNA binding"/>
    <property type="evidence" value="ECO:0007669"/>
    <property type="project" value="InterPro"/>
</dbReference>
<comment type="caution">
    <text evidence="3">The sequence shown here is derived from an EMBL/GenBank/DDBJ whole genome shotgun (WGS) entry which is preliminary data.</text>
</comment>
<dbReference type="InterPro" id="IPR002559">
    <property type="entry name" value="Transposase_11"/>
</dbReference>
<organism evidence="3 4">
    <name type="scientific">Candidatus Accumulibacter phosphatis</name>
    <dbReference type="NCBI Taxonomy" id="327160"/>
    <lineage>
        <taxon>Bacteria</taxon>
        <taxon>Pseudomonadati</taxon>
        <taxon>Pseudomonadota</taxon>
        <taxon>Betaproteobacteria</taxon>
        <taxon>Candidatus Accumulibacter</taxon>
    </lineage>
</organism>
<evidence type="ECO:0000313" key="4">
    <source>
        <dbReference type="Proteomes" id="UP000306324"/>
    </source>
</evidence>
<evidence type="ECO:0000259" key="2">
    <source>
        <dbReference type="Pfam" id="PF01609"/>
    </source>
</evidence>
<evidence type="ECO:0000313" key="3">
    <source>
        <dbReference type="EMBL" id="TMQ76799.1"/>
    </source>
</evidence>
<name>A0A5S4EN53_9PROT</name>
<evidence type="ECO:0000256" key="1">
    <source>
        <dbReference type="SAM" id="MobiDB-lite"/>
    </source>
</evidence>
<dbReference type="Pfam" id="PF01609">
    <property type="entry name" value="DDE_Tnp_1"/>
    <property type="match status" value="1"/>
</dbReference>
<keyword evidence="4" id="KW-1185">Reference proteome</keyword>
<feature type="region of interest" description="Disordered" evidence="1">
    <location>
        <begin position="108"/>
        <end position="153"/>
    </location>
</feature>
<proteinExistence type="predicted"/>
<dbReference type="AlphaFoldDB" id="A0A5S4EN53"/>
<feature type="compositionally biased region" description="Basic and acidic residues" evidence="1">
    <location>
        <begin position="132"/>
        <end position="153"/>
    </location>
</feature>
<gene>
    <name evidence="3" type="ORF">ACCUM_3931</name>
</gene>
<dbReference type="EMBL" id="SWAD01000040">
    <property type="protein sequence ID" value="TMQ76799.1"/>
    <property type="molecule type" value="Genomic_DNA"/>
</dbReference>
<dbReference type="GO" id="GO:0004803">
    <property type="term" value="F:transposase activity"/>
    <property type="evidence" value="ECO:0007669"/>
    <property type="project" value="InterPro"/>
</dbReference>
<dbReference type="GO" id="GO:0006313">
    <property type="term" value="P:DNA transposition"/>
    <property type="evidence" value="ECO:0007669"/>
    <property type="project" value="InterPro"/>
</dbReference>
<accession>A0A5S4EN53</accession>
<feature type="domain" description="Transposase IS4-like" evidence="2">
    <location>
        <begin position="7"/>
        <end position="81"/>
    </location>
</feature>
<protein>
    <submittedName>
        <fullName evidence="3">Mobile element protein</fullName>
    </submittedName>
</protein>
<dbReference type="Proteomes" id="UP000306324">
    <property type="component" value="Unassembled WGS sequence"/>
</dbReference>
<sequence length="153" mass="16645">MDAATRLVVVTGMTQASHDKEQVEPMLAMLEAPAEVLGPVESLIADSGFCSEKNIKACEAAGIVLLIAVARDEHPPDWRQRHSEPAALPEHATPVQALSHCMQTPGEIWRFPRTSSPTDCEKGSARGMDGSRPAELRRRQAQDDGLAHRRTGE</sequence>